<dbReference type="EMBL" id="OC856977">
    <property type="protein sequence ID" value="CAD7624552.1"/>
    <property type="molecule type" value="Genomic_DNA"/>
</dbReference>
<evidence type="ECO:0000256" key="15">
    <source>
        <dbReference type="ARBA" id="ARBA00023306"/>
    </source>
</evidence>
<dbReference type="PROSITE" id="PS51192">
    <property type="entry name" value="HELICASE_ATP_BIND_1"/>
    <property type="match status" value="1"/>
</dbReference>
<evidence type="ECO:0000256" key="10">
    <source>
        <dbReference type="ARBA" id="ARBA00022806"/>
    </source>
</evidence>
<dbReference type="PROSITE" id="PS51194">
    <property type="entry name" value="HELICASE_CTER"/>
    <property type="match status" value="1"/>
</dbReference>
<proteinExistence type="inferred from homology"/>
<dbReference type="CDD" id="cd18793">
    <property type="entry name" value="SF2_C_SNF"/>
    <property type="match status" value="1"/>
</dbReference>
<protein>
    <recommendedName>
        <fullName evidence="4">DNA repair and recombination protein RAD54-like</fullName>
    </recommendedName>
    <alternativeName>
        <fullName evidence="17">Protein okra</fullName>
    </alternativeName>
</protein>
<dbReference type="GO" id="GO:0051301">
    <property type="term" value="P:cell division"/>
    <property type="evidence" value="ECO:0007669"/>
    <property type="project" value="UniProtKB-KW"/>
</dbReference>
<evidence type="ECO:0000256" key="1">
    <source>
        <dbReference type="ARBA" id="ARBA00004123"/>
    </source>
</evidence>
<evidence type="ECO:0000256" key="13">
    <source>
        <dbReference type="ARBA" id="ARBA00023204"/>
    </source>
</evidence>
<feature type="region of interest" description="Disordered" evidence="18">
    <location>
        <begin position="77"/>
        <end position="201"/>
    </location>
</feature>
<reference evidence="21" key="1">
    <citation type="submission" date="2020-11" db="EMBL/GenBank/DDBJ databases">
        <authorList>
            <person name="Tran Van P."/>
        </authorList>
    </citation>
    <scope>NUCLEOTIDE SEQUENCE</scope>
</reference>
<feature type="compositionally biased region" description="Polar residues" evidence="18">
    <location>
        <begin position="78"/>
        <end position="88"/>
    </location>
</feature>
<dbReference type="InterPro" id="IPR049730">
    <property type="entry name" value="SNF2/RAD54-like_C"/>
</dbReference>
<dbReference type="InterPro" id="IPR027417">
    <property type="entry name" value="P-loop_NTPase"/>
</dbReference>
<feature type="region of interest" description="Disordered" evidence="18">
    <location>
        <begin position="1011"/>
        <end position="1056"/>
    </location>
</feature>
<evidence type="ECO:0000256" key="11">
    <source>
        <dbReference type="ARBA" id="ARBA00022840"/>
    </source>
</evidence>
<evidence type="ECO:0000256" key="12">
    <source>
        <dbReference type="ARBA" id="ARBA00023125"/>
    </source>
</evidence>
<comment type="subunit">
    <text evidence="3">Interacts (via N-terminus) with spn-A/Rad51.</text>
</comment>
<evidence type="ECO:0000259" key="19">
    <source>
        <dbReference type="PROSITE" id="PS51192"/>
    </source>
</evidence>
<evidence type="ECO:0000256" key="7">
    <source>
        <dbReference type="ARBA" id="ARBA00022763"/>
    </source>
</evidence>
<keyword evidence="5" id="KW-0132">Cell division</keyword>
<keyword evidence="8" id="KW-0498">Mitosis</keyword>
<evidence type="ECO:0000256" key="3">
    <source>
        <dbReference type="ARBA" id="ARBA00011467"/>
    </source>
</evidence>
<dbReference type="SMART" id="SM00490">
    <property type="entry name" value="HELICc"/>
    <property type="match status" value="1"/>
</dbReference>
<evidence type="ECO:0000256" key="18">
    <source>
        <dbReference type="SAM" id="MobiDB-lite"/>
    </source>
</evidence>
<feature type="compositionally biased region" description="Acidic residues" evidence="18">
    <location>
        <begin position="140"/>
        <end position="170"/>
    </location>
</feature>
<feature type="domain" description="Helicase C-terminal" evidence="20">
    <location>
        <begin position="612"/>
        <end position="772"/>
    </location>
</feature>
<evidence type="ECO:0000256" key="5">
    <source>
        <dbReference type="ARBA" id="ARBA00022618"/>
    </source>
</evidence>
<evidence type="ECO:0000256" key="6">
    <source>
        <dbReference type="ARBA" id="ARBA00022741"/>
    </source>
</evidence>
<comment type="similarity">
    <text evidence="2">Belongs to the SNF2/RAD54 helicase family.</text>
</comment>
<keyword evidence="13" id="KW-0234">DNA repair</keyword>
<dbReference type="GO" id="GO:0008094">
    <property type="term" value="F:ATP-dependent activity, acting on DNA"/>
    <property type="evidence" value="ECO:0007669"/>
    <property type="project" value="TreeGrafter"/>
</dbReference>
<dbReference type="GO" id="GO:0005524">
    <property type="term" value="F:ATP binding"/>
    <property type="evidence" value="ECO:0007669"/>
    <property type="project" value="InterPro"/>
</dbReference>
<dbReference type="Proteomes" id="UP000759131">
    <property type="component" value="Unassembled WGS sequence"/>
</dbReference>
<dbReference type="Pfam" id="PF00271">
    <property type="entry name" value="Helicase_C"/>
    <property type="match status" value="1"/>
</dbReference>
<sequence>MIEPKEEIMSDEEVVADETPAKKEKKCQKKFTKICIDLAAIPSVEVEEQDSELRGLGITAFDQRVYEENVMLQMDRALQTQQTPQTDGHTLPQVSPLDSIGGNSSALLDVKSEPLDELSEDLNDNSFEYFTRRPVKTESVDESSDCEVYDNNLDDEKEDEEVDVEDEDVWEPTREDYESDEHLESDDNYYSEEELSESGGRVVAKVRKQRKPKELKSQTKRVVRQRVVDDGSDKCFEKRIKEYKKQRLIEKHDNIRADGTEVKNLDEMVKLDNGLKIPQRIWEQLYPYQQTGVQWLWELHRNGCGGIVGDEMGLGKTIQVIAFLCGLSCSRFHDFRDSYNTLGPVILVCPATVMHQWVAEFHKWWPYFRVAVLHQTGSHCGKKDALIRAINRSNGILITSYSGVCSHQKSLLRLDWHYVILDEGHKIRNPAAQVTHTCKLFSTPHRLILSGSPIQNNLRELWSLFDFIYPGKLGTLPVFIEHFSIPITMGGYANATQVQIQVAFKMATILKDTIQPFLLRRTKLEVNSCLSLPSKNEQVLFCKLTDEQRDLYKNYIESATVKDILRGSTQIFVGLINLRKICNHPNLFDKKASDINLLRDDSRYYKRSGKLRVVDVLLRLWHQQQHKVLVFTQSRQMMKILEHFLRYKSYTYLLMDGSTSVQSRQPLIKQFNEDPNIFVFLLTTRVGGIGVNLTGANRVLIYDPDWNPSTDIQARERCWRIGQNKAVTIYRLLSSGTVEEKIYQRQIFKQYLTNRVLKDPKQRRFFKTNDLYELFALSSDSNTTESDAVFAGTDSEVKVNPKAKRLKTKSTNTASNSDNINTSHKSELSAEKVQELRNRAKLLSQMIARKFANKDNTNNETNSSLGESSRQSDSQQKIVSNDVSTSLRSDSNPKSNRKKTKKGTKFEGKRIKYLVKQDAYKDKNEKESKAEDEYVLKKLFKGSKVQSALQHDIIENPMAPDFAIAEREAETVAKQAITALKKSRELCLSGRSVANPLSGFKFGSKFGQKRKLGNNSETPVNSSSLINDIKKRTKFETEDNDSDSEDNNNSNLNPIPLNPEYETLLSDIRTYIAFQCKSRVGNSGEASTQELLDAFKDKLPPNQSAIFKSMLYQLCQFYRTSDGIGVWKLKPEFR</sequence>
<dbReference type="Pfam" id="PF25875">
    <property type="entry name" value="WHD_Rad26_CSB"/>
    <property type="match status" value="1"/>
</dbReference>
<keyword evidence="22" id="KW-1185">Reference proteome</keyword>
<dbReference type="OrthoDB" id="413460at2759"/>
<keyword evidence="11" id="KW-0067">ATP-binding</keyword>
<dbReference type="CDD" id="cd18000">
    <property type="entry name" value="DEXHc_ERCC6"/>
    <property type="match status" value="1"/>
</dbReference>
<evidence type="ECO:0000313" key="21">
    <source>
        <dbReference type="EMBL" id="CAD7624552.1"/>
    </source>
</evidence>
<feature type="compositionally biased region" description="Polar residues" evidence="18">
    <location>
        <begin position="1013"/>
        <end position="1026"/>
    </location>
</feature>
<dbReference type="GO" id="GO:0006283">
    <property type="term" value="P:transcription-coupled nucleotide-excision repair"/>
    <property type="evidence" value="ECO:0007669"/>
    <property type="project" value="TreeGrafter"/>
</dbReference>
<dbReference type="PANTHER" id="PTHR45629">
    <property type="entry name" value="SNF2/RAD54 FAMILY MEMBER"/>
    <property type="match status" value="1"/>
</dbReference>
<keyword evidence="15" id="KW-0131">Cell cycle</keyword>
<dbReference type="Gene3D" id="3.40.50.10810">
    <property type="entry name" value="Tandem AAA-ATPase domain"/>
    <property type="match status" value="1"/>
</dbReference>
<keyword evidence="7" id="KW-0227">DNA damage</keyword>
<dbReference type="GO" id="GO:0005634">
    <property type="term" value="C:nucleus"/>
    <property type="evidence" value="ECO:0007669"/>
    <property type="project" value="TreeGrafter"/>
</dbReference>
<comment type="subcellular location">
    <subcellularLocation>
        <location evidence="1">Nucleus</location>
    </subcellularLocation>
</comment>
<evidence type="ECO:0000256" key="14">
    <source>
        <dbReference type="ARBA" id="ARBA00023242"/>
    </source>
</evidence>
<evidence type="ECO:0000256" key="4">
    <source>
        <dbReference type="ARBA" id="ARBA00015341"/>
    </source>
</evidence>
<dbReference type="SUPFAM" id="SSF52540">
    <property type="entry name" value="P-loop containing nucleoside triphosphate hydrolases"/>
    <property type="match status" value="2"/>
</dbReference>
<keyword evidence="6" id="KW-0547">Nucleotide-binding</keyword>
<dbReference type="FunFam" id="3.40.50.10810:FF:000042">
    <property type="entry name" value="SNF2 family helicase-like protein"/>
    <property type="match status" value="1"/>
</dbReference>
<dbReference type="Pfam" id="PF00176">
    <property type="entry name" value="SNF2-rel_dom"/>
    <property type="match status" value="1"/>
</dbReference>
<dbReference type="InterPro" id="IPR001650">
    <property type="entry name" value="Helicase_C-like"/>
</dbReference>
<feature type="region of interest" description="Disordered" evidence="18">
    <location>
        <begin position="801"/>
        <end position="830"/>
    </location>
</feature>
<name>A0A7R9PYE3_9ACAR</name>
<keyword evidence="10" id="KW-0347">Helicase</keyword>
<feature type="domain" description="Helicase ATP-binding" evidence="19">
    <location>
        <begin position="297"/>
        <end position="471"/>
    </location>
</feature>
<feature type="compositionally biased region" description="Acidic residues" evidence="18">
    <location>
        <begin position="183"/>
        <end position="196"/>
    </location>
</feature>
<dbReference type="InterPro" id="IPR014001">
    <property type="entry name" value="Helicase_ATP-bd"/>
</dbReference>
<evidence type="ECO:0000256" key="17">
    <source>
        <dbReference type="ARBA" id="ARBA00029956"/>
    </source>
</evidence>
<comment type="function">
    <text evidence="16">Involved in mitotic DNA repair and meiotic recombination. Functions in the recombinational DNA repair pathway. Essential for interhomolog gene conversion (GC), but may have a less important role in intersister GC than spn-A/Rad51. In the presence of DNA, spn-A/Rad51 enhances the ATPase activity of okr/Rad54.</text>
</comment>
<dbReference type="InterPro" id="IPR038718">
    <property type="entry name" value="SNF2-like_sf"/>
</dbReference>
<feature type="compositionally biased region" description="Basic and acidic residues" evidence="18">
    <location>
        <begin position="1028"/>
        <end position="1037"/>
    </location>
</feature>
<evidence type="ECO:0000256" key="8">
    <source>
        <dbReference type="ARBA" id="ARBA00022776"/>
    </source>
</evidence>
<dbReference type="AlphaFoldDB" id="A0A7R9PYE3"/>
<dbReference type="InterPro" id="IPR000330">
    <property type="entry name" value="SNF2_N"/>
</dbReference>
<evidence type="ECO:0000256" key="16">
    <source>
        <dbReference type="ARBA" id="ARBA00024776"/>
    </source>
</evidence>
<feature type="region of interest" description="Disordered" evidence="18">
    <location>
        <begin position="851"/>
        <end position="905"/>
    </location>
</feature>
<dbReference type="GO" id="GO:0016787">
    <property type="term" value="F:hydrolase activity"/>
    <property type="evidence" value="ECO:0007669"/>
    <property type="project" value="UniProtKB-KW"/>
</dbReference>
<evidence type="ECO:0000256" key="9">
    <source>
        <dbReference type="ARBA" id="ARBA00022801"/>
    </source>
</evidence>
<feature type="compositionally biased region" description="Polar residues" evidence="18">
    <location>
        <begin position="854"/>
        <end position="890"/>
    </location>
</feature>
<feature type="region of interest" description="Disordered" evidence="18">
    <location>
        <begin position="1"/>
        <end position="22"/>
    </location>
</feature>
<keyword evidence="9" id="KW-0378">Hydrolase</keyword>
<keyword evidence="14" id="KW-0539">Nucleus</keyword>
<dbReference type="Gene3D" id="3.40.50.300">
    <property type="entry name" value="P-loop containing nucleotide triphosphate hydrolases"/>
    <property type="match status" value="1"/>
</dbReference>
<feature type="compositionally biased region" description="Basic and acidic residues" evidence="18">
    <location>
        <begin position="171"/>
        <end position="182"/>
    </location>
</feature>
<dbReference type="InterPro" id="IPR058951">
    <property type="entry name" value="WHD_Rad26_CSB-like"/>
</dbReference>
<feature type="compositionally biased region" description="Low complexity" evidence="18">
    <location>
        <begin position="1047"/>
        <end position="1056"/>
    </location>
</feature>
<evidence type="ECO:0000313" key="22">
    <source>
        <dbReference type="Proteomes" id="UP000759131"/>
    </source>
</evidence>
<gene>
    <name evidence="21" type="ORF">OSB1V03_LOCUS4995</name>
</gene>
<evidence type="ECO:0000256" key="2">
    <source>
        <dbReference type="ARBA" id="ARBA00007025"/>
    </source>
</evidence>
<evidence type="ECO:0000259" key="20">
    <source>
        <dbReference type="PROSITE" id="PS51194"/>
    </source>
</evidence>
<dbReference type="SMART" id="SM00487">
    <property type="entry name" value="DEXDc"/>
    <property type="match status" value="1"/>
</dbReference>
<feature type="compositionally biased region" description="Polar residues" evidence="18">
    <location>
        <begin position="809"/>
        <end position="823"/>
    </location>
</feature>
<dbReference type="PANTHER" id="PTHR45629:SF7">
    <property type="entry name" value="DNA EXCISION REPAIR PROTEIN ERCC-6-RELATED"/>
    <property type="match status" value="1"/>
</dbReference>
<accession>A0A7R9PYE3</accession>
<organism evidence="21">
    <name type="scientific">Medioppia subpectinata</name>
    <dbReference type="NCBI Taxonomy" id="1979941"/>
    <lineage>
        <taxon>Eukaryota</taxon>
        <taxon>Metazoa</taxon>
        <taxon>Ecdysozoa</taxon>
        <taxon>Arthropoda</taxon>
        <taxon>Chelicerata</taxon>
        <taxon>Arachnida</taxon>
        <taxon>Acari</taxon>
        <taxon>Acariformes</taxon>
        <taxon>Sarcoptiformes</taxon>
        <taxon>Oribatida</taxon>
        <taxon>Brachypylina</taxon>
        <taxon>Oppioidea</taxon>
        <taxon>Oppiidae</taxon>
        <taxon>Medioppia</taxon>
    </lineage>
</organism>
<keyword evidence="12" id="KW-0238">DNA-binding</keyword>
<dbReference type="InterPro" id="IPR050496">
    <property type="entry name" value="SNF2_RAD54_helicase_repair"/>
</dbReference>
<dbReference type="EMBL" id="CAJPIZ010002402">
    <property type="protein sequence ID" value="CAG2104982.1"/>
    <property type="molecule type" value="Genomic_DNA"/>
</dbReference>
<dbReference type="CDD" id="cd22254">
    <property type="entry name" value="CSB_WHD"/>
    <property type="match status" value="1"/>
</dbReference>